<organism evidence="1 2">
    <name type="scientific">Solanum commersonii</name>
    <name type="common">Commerson's wild potato</name>
    <name type="synonym">Commerson's nightshade</name>
    <dbReference type="NCBI Taxonomy" id="4109"/>
    <lineage>
        <taxon>Eukaryota</taxon>
        <taxon>Viridiplantae</taxon>
        <taxon>Streptophyta</taxon>
        <taxon>Embryophyta</taxon>
        <taxon>Tracheophyta</taxon>
        <taxon>Spermatophyta</taxon>
        <taxon>Magnoliopsida</taxon>
        <taxon>eudicotyledons</taxon>
        <taxon>Gunneridae</taxon>
        <taxon>Pentapetalae</taxon>
        <taxon>asterids</taxon>
        <taxon>lamiids</taxon>
        <taxon>Solanales</taxon>
        <taxon>Solanaceae</taxon>
        <taxon>Solanoideae</taxon>
        <taxon>Solaneae</taxon>
        <taxon>Solanum</taxon>
    </lineage>
</organism>
<dbReference type="Proteomes" id="UP000824120">
    <property type="component" value="Chromosome 2"/>
</dbReference>
<dbReference type="AlphaFoldDB" id="A0A9J6A757"/>
<protein>
    <submittedName>
        <fullName evidence="1">Uncharacterized protein</fullName>
    </submittedName>
</protein>
<proteinExistence type="predicted"/>
<evidence type="ECO:0000313" key="1">
    <source>
        <dbReference type="EMBL" id="KAG5620208.1"/>
    </source>
</evidence>
<reference evidence="1 2" key="1">
    <citation type="submission" date="2020-09" db="EMBL/GenBank/DDBJ databases">
        <title>De no assembly of potato wild relative species, Solanum commersonii.</title>
        <authorList>
            <person name="Cho K."/>
        </authorList>
    </citation>
    <scope>NUCLEOTIDE SEQUENCE [LARGE SCALE GENOMIC DNA]</scope>
    <source>
        <strain evidence="1">LZ3.2</strain>
        <tissue evidence="1">Leaf</tissue>
    </source>
</reference>
<accession>A0A9J6A757</accession>
<keyword evidence="2" id="KW-1185">Reference proteome</keyword>
<name>A0A9J6A757_SOLCO</name>
<gene>
    <name evidence="1" type="ORF">H5410_005426</name>
</gene>
<evidence type="ECO:0000313" key="2">
    <source>
        <dbReference type="Proteomes" id="UP000824120"/>
    </source>
</evidence>
<dbReference type="EMBL" id="JACXVP010000002">
    <property type="protein sequence ID" value="KAG5620208.1"/>
    <property type="molecule type" value="Genomic_DNA"/>
</dbReference>
<sequence>MNFWLFEISTCFWLKVLKYVREDLIKGVCWSQGSNRRIFKFKRAQSRKNQILLIFTLLMESVGPEGKTSAFSRSNDP</sequence>
<comment type="caution">
    <text evidence="1">The sequence shown here is derived from an EMBL/GenBank/DDBJ whole genome shotgun (WGS) entry which is preliminary data.</text>
</comment>